<evidence type="ECO:0000313" key="4">
    <source>
        <dbReference type="Proteomes" id="UP000294558"/>
    </source>
</evidence>
<dbReference type="Proteomes" id="UP000294558">
    <property type="component" value="Unassembled WGS sequence"/>
</dbReference>
<dbReference type="GO" id="GO:0003677">
    <property type="term" value="F:DNA binding"/>
    <property type="evidence" value="ECO:0007669"/>
    <property type="project" value="UniProtKB-KW"/>
</dbReference>
<reference evidence="3 4" key="1">
    <citation type="submission" date="2019-03" db="EMBL/GenBank/DDBJ databases">
        <title>Sequencing the genomes of 1000 actinobacteria strains.</title>
        <authorList>
            <person name="Klenk H.-P."/>
        </authorList>
    </citation>
    <scope>NUCLEOTIDE SEQUENCE [LARGE SCALE GENOMIC DNA]</scope>
    <source>
        <strain evidence="3 4">DSM 18936</strain>
    </source>
</reference>
<dbReference type="OrthoDB" id="2356263at2"/>
<organism evidence="3 4">
    <name type="scientific">Ilumatobacter fluminis</name>
    <dbReference type="NCBI Taxonomy" id="467091"/>
    <lineage>
        <taxon>Bacteria</taxon>
        <taxon>Bacillati</taxon>
        <taxon>Actinomycetota</taxon>
        <taxon>Acidimicrobiia</taxon>
        <taxon>Acidimicrobiales</taxon>
        <taxon>Ilumatobacteraceae</taxon>
        <taxon>Ilumatobacter</taxon>
    </lineage>
</organism>
<dbReference type="EMBL" id="SOAU01000001">
    <property type="protein sequence ID" value="TDT17112.1"/>
    <property type="molecule type" value="Genomic_DNA"/>
</dbReference>
<comment type="caution">
    <text evidence="3">The sequence shown here is derived from an EMBL/GenBank/DDBJ whole genome shotgun (WGS) entry which is preliminary data.</text>
</comment>
<dbReference type="AlphaFoldDB" id="A0A4R7I0R2"/>
<protein>
    <submittedName>
        <fullName evidence="3">TetR family transcriptional regulator</fullName>
    </submittedName>
</protein>
<dbReference type="SUPFAM" id="SSF46689">
    <property type="entry name" value="Homeodomain-like"/>
    <property type="match status" value="1"/>
</dbReference>
<dbReference type="InterPro" id="IPR001647">
    <property type="entry name" value="HTH_TetR"/>
</dbReference>
<keyword evidence="4" id="KW-1185">Reference proteome</keyword>
<proteinExistence type="predicted"/>
<dbReference type="RefSeq" id="WP_133869418.1">
    <property type="nucleotide sequence ID" value="NZ_SOAU01000001.1"/>
</dbReference>
<accession>A0A4R7I0R2</accession>
<gene>
    <name evidence="3" type="ORF">BDK89_2716</name>
</gene>
<name>A0A4R7I0R2_9ACTN</name>
<keyword evidence="1" id="KW-0238">DNA-binding</keyword>
<feature type="domain" description="HTH tetR-type" evidence="2">
    <location>
        <begin position="12"/>
        <end position="59"/>
    </location>
</feature>
<dbReference type="InterPro" id="IPR009057">
    <property type="entry name" value="Homeodomain-like_sf"/>
</dbReference>
<evidence type="ECO:0000256" key="1">
    <source>
        <dbReference type="ARBA" id="ARBA00023125"/>
    </source>
</evidence>
<evidence type="ECO:0000259" key="2">
    <source>
        <dbReference type="Pfam" id="PF00440"/>
    </source>
</evidence>
<evidence type="ECO:0000313" key="3">
    <source>
        <dbReference type="EMBL" id="TDT17112.1"/>
    </source>
</evidence>
<dbReference type="Gene3D" id="1.10.357.10">
    <property type="entry name" value="Tetracycline Repressor, domain 2"/>
    <property type="match status" value="1"/>
</dbReference>
<sequence length="213" mass="23761">MASRGETARIALIEAGEQLFAERGIETVSLRDISAAAGQRNHSAAQYHFGDRAGLVAAVFEYRMGEVNRRRHRMLDQAIAEGRDGSLLVLVDAAIRPLLEVVDETGGWYARFLVRTRWDTFARDVVADLPVLSSFRRVVDLVVVHLDGDRDQQLRRVDQMSTLFVGTIAGWEWRRHERESRQPAADLCDELVATCHAVLTARVSVSETTGSST</sequence>
<dbReference type="Pfam" id="PF00440">
    <property type="entry name" value="TetR_N"/>
    <property type="match status" value="1"/>
</dbReference>